<protein>
    <submittedName>
        <fullName evidence="4">Cobalamin biosynthesis protein</fullName>
    </submittedName>
</protein>
<name>A0A553K616_9ACTN</name>
<gene>
    <name evidence="4" type="ORF">FOJ82_04615</name>
</gene>
<dbReference type="InterPro" id="IPR050963">
    <property type="entry name" value="Sirohydro_Cobaltochel/CbiX"/>
</dbReference>
<evidence type="ECO:0000313" key="4">
    <source>
        <dbReference type="EMBL" id="TRY20150.1"/>
    </source>
</evidence>
<dbReference type="AlphaFoldDB" id="A0A553K616"/>
<dbReference type="PANTHER" id="PTHR33542:SF5">
    <property type="entry name" value="FERROCHELATASE CHE1"/>
    <property type="match status" value="1"/>
</dbReference>
<dbReference type="EMBL" id="VKKG01000001">
    <property type="protein sequence ID" value="TRY20150.1"/>
    <property type="molecule type" value="Genomic_DNA"/>
</dbReference>
<dbReference type="Gene3D" id="3.40.50.1400">
    <property type="match status" value="2"/>
</dbReference>
<evidence type="ECO:0000256" key="1">
    <source>
        <dbReference type="ARBA" id="ARBA00022723"/>
    </source>
</evidence>
<dbReference type="Pfam" id="PF01903">
    <property type="entry name" value="CbiX"/>
    <property type="match status" value="2"/>
</dbReference>
<proteinExistence type="predicted"/>
<evidence type="ECO:0000256" key="3">
    <source>
        <dbReference type="SAM" id="MobiDB-lite"/>
    </source>
</evidence>
<comment type="caution">
    <text evidence="4">The sequence shown here is derived from an EMBL/GenBank/DDBJ whole genome shotgun (WGS) entry which is preliminary data.</text>
</comment>
<feature type="region of interest" description="Disordered" evidence="3">
    <location>
        <begin position="1"/>
        <end position="51"/>
    </location>
</feature>
<sequence length="275" mass="28849">MAESPAGRPGPTPTTAGRVGREERASVSRPPTPATAGRVGREERASVSRPPTLVIALHGTRRRRGTRFAEALRRAVASRLPGVPVELGFVDIHDELLGETVQRFERSVIVPAFLAAGYHVAHDIVEAVEHSGGRAVATQHVGPELVHAIADRLRAAGPPVDAVVLAAIGSRRLGATAEVLATANRLSRIVGRPVQAGFIFASEPSLPDAAAQLRAQGHRDLAVATHALGPGLYQDHIAALGLRVVAEPIGIHPRLLDAITSRYLAATGTTSQKVA</sequence>
<dbReference type="SUPFAM" id="SSF53800">
    <property type="entry name" value="Chelatase"/>
    <property type="match status" value="1"/>
</dbReference>
<dbReference type="GO" id="GO:0016829">
    <property type="term" value="F:lyase activity"/>
    <property type="evidence" value="ECO:0007669"/>
    <property type="project" value="UniProtKB-KW"/>
</dbReference>
<evidence type="ECO:0000313" key="5">
    <source>
        <dbReference type="Proteomes" id="UP000317638"/>
    </source>
</evidence>
<keyword evidence="1" id="KW-0479">Metal-binding</keyword>
<dbReference type="OrthoDB" id="7345302at2"/>
<keyword evidence="5" id="KW-1185">Reference proteome</keyword>
<dbReference type="GO" id="GO:0046872">
    <property type="term" value="F:metal ion binding"/>
    <property type="evidence" value="ECO:0007669"/>
    <property type="project" value="UniProtKB-KW"/>
</dbReference>
<dbReference type="InterPro" id="IPR002762">
    <property type="entry name" value="CbiX-like"/>
</dbReference>
<accession>A0A553K616</accession>
<evidence type="ECO:0000256" key="2">
    <source>
        <dbReference type="ARBA" id="ARBA00023239"/>
    </source>
</evidence>
<reference evidence="4 5" key="1">
    <citation type="submission" date="2019-07" db="EMBL/GenBank/DDBJ databases">
        <authorList>
            <person name="Zhou L.-Y."/>
        </authorList>
    </citation>
    <scope>NUCLEOTIDE SEQUENCE [LARGE SCALE GENOMIC DNA]</scope>
    <source>
        <strain evidence="4 5">YIM 101269</strain>
    </source>
</reference>
<keyword evidence="2" id="KW-0456">Lyase</keyword>
<dbReference type="Proteomes" id="UP000317638">
    <property type="component" value="Unassembled WGS sequence"/>
</dbReference>
<organism evidence="4 5">
    <name type="scientific">Tessaracoccus rhinocerotis</name>
    <dbReference type="NCBI Taxonomy" id="1689449"/>
    <lineage>
        <taxon>Bacteria</taxon>
        <taxon>Bacillati</taxon>
        <taxon>Actinomycetota</taxon>
        <taxon>Actinomycetes</taxon>
        <taxon>Propionibacteriales</taxon>
        <taxon>Propionibacteriaceae</taxon>
        <taxon>Tessaracoccus</taxon>
    </lineage>
</organism>
<feature type="compositionally biased region" description="Low complexity" evidence="3">
    <location>
        <begin position="1"/>
        <end position="18"/>
    </location>
</feature>
<dbReference type="PANTHER" id="PTHR33542">
    <property type="entry name" value="SIROHYDROCHLORIN FERROCHELATASE, CHLOROPLASTIC"/>
    <property type="match status" value="1"/>
</dbReference>